<dbReference type="Proteomes" id="UP000510621">
    <property type="component" value="Chromosome"/>
</dbReference>
<evidence type="ECO:0000313" key="1">
    <source>
        <dbReference type="EMBL" id="QLQ33597.1"/>
    </source>
</evidence>
<dbReference type="KEGG" id="this:HZT40_20585"/>
<name>A0A7L6AXA9_9GAMM</name>
<evidence type="ECO:0000313" key="2">
    <source>
        <dbReference type="Proteomes" id="UP000510621"/>
    </source>
</evidence>
<accession>A0A7L6AXA9</accession>
<keyword evidence="2" id="KW-1185">Reference proteome</keyword>
<reference evidence="1" key="1">
    <citation type="submission" date="2020-06" db="EMBL/GenBank/DDBJ databases">
        <title>Analysis procedures for assessing recovery of high quality, complete, closed genomes from Nanopore long read metagenome sequencing.</title>
        <authorList>
            <person name="Bessarab I."/>
            <person name="Arumugam K."/>
            <person name="Haryono M."/>
            <person name="Liu X."/>
            <person name="Roy S."/>
            <person name="Zuniga-Montanez R.E."/>
            <person name="Qiu G."/>
            <person name="Drautz-Moses D.I."/>
            <person name="Law Y.Y."/>
            <person name="Wuertz S."/>
            <person name="Lauro F.M."/>
            <person name="Huson D.H."/>
            <person name="Williams R.B."/>
        </authorList>
    </citation>
    <scope>NUCLEOTIDE SEQUENCE [LARGE SCALE GENOMIC DNA]</scope>
    <source>
        <strain evidence="1">SSD2</strain>
    </source>
</reference>
<dbReference type="AlphaFoldDB" id="A0A7L6AXA9"/>
<sequence>MGEAHVNVGFEEIAGGDWSRPLARHDLVRHALGDVAHITCSYPNPFRPVRQRRYAAWCSWSGRPR</sequence>
<protein>
    <submittedName>
        <fullName evidence="1">Uncharacterized protein</fullName>
    </submittedName>
</protein>
<dbReference type="EMBL" id="CP059265">
    <property type="protein sequence ID" value="QLQ33597.1"/>
    <property type="molecule type" value="Genomic_DNA"/>
</dbReference>
<organism evidence="1 2">
    <name type="scientific">Candidatus Thiothrix singaporensis</name>
    <dbReference type="NCBI Taxonomy" id="2799669"/>
    <lineage>
        <taxon>Bacteria</taxon>
        <taxon>Pseudomonadati</taxon>
        <taxon>Pseudomonadota</taxon>
        <taxon>Gammaproteobacteria</taxon>
        <taxon>Thiotrichales</taxon>
        <taxon>Thiotrichaceae</taxon>
        <taxon>Thiothrix</taxon>
    </lineage>
</organism>
<gene>
    <name evidence="1" type="ORF">HZT40_20585</name>
</gene>
<proteinExistence type="predicted"/>